<dbReference type="Proteomes" id="UP000034681">
    <property type="component" value="Unassembled WGS sequence"/>
</dbReference>
<organism evidence="1 2">
    <name type="scientific">Prochlorothrix hollandica PCC 9006 = CALU 1027</name>
    <dbReference type="NCBI Taxonomy" id="317619"/>
    <lineage>
        <taxon>Bacteria</taxon>
        <taxon>Bacillati</taxon>
        <taxon>Cyanobacteriota</taxon>
        <taxon>Cyanophyceae</taxon>
        <taxon>Prochlorotrichales</taxon>
        <taxon>Prochlorotrichaceae</taxon>
        <taxon>Prochlorothrix</taxon>
    </lineage>
</organism>
<dbReference type="eggNOG" id="COG3779">
    <property type="taxonomic scope" value="Bacteria"/>
</dbReference>
<comment type="caution">
    <text evidence="1">The sequence shown here is derived from an EMBL/GenBank/DDBJ whole genome shotgun (WGS) entry which is preliminary data.</text>
</comment>
<proteinExistence type="predicted"/>
<keyword evidence="2" id="KW-1185">Reference proteome</keyword>
<gene>
    <name evidence="1" type="ORF">PROH_07965</name>
</gene>
<protein>
    <submittedName>
        <fullName evidence="1">Uncharacterized protein</fullName>
    </submittedName>
</protein>
<dbReference type="AlphaFoldDB" id="A0A0M2PXG0"/>
<name>A0A0M2PXG0_PROHO</name>
<evidence type="ECO:0000313" key="2">
    <source>
        <dbReference type="Proteomes" id="UP000034681"/>
    </source>
</evidence>
<reference evidence="1" key="1">
    <citation type="submission" date="2012-04" db="EMBL/GenBank/DDBJ databases">
        <authorList>
            <person name="Borisov I.G."/>
            <person name="Ivanikova N.V."/>
            <person name="Pinevich A.V."/>
        </authorList>
    </citation>
    <scope>NUCLEOTIDE SEQUENCE [LARGE SCALE GENOMIC DNA]</scope>
    <source>
        <strain evidence="1">CALU 1027</strain>
    </source>
</reference>
<sequence>MDGITATLAAANLGLVFFDLSYLPLRDFFLSGDLPLVEWKVPAPRFMLAYDPMKGITRNDDTQRYLDEFDKLRLQIRDTGLKSPEAAQQVQVLQTLSLQLLAEDPFLLADRVGTLETIKNQVRGRLQESSSEEAMRRFWTVEYLATVPDPGDQTPLAWFEDSVRPRIEKSNYVRSIDQDGIFVDSFWKIDIWFQIFFATELLARTFLIKRRYTSLSWREALLWRWYDLFLLVPVFRWLRVIPVGIRLQSSGLVNMETIRSQFSRGFVATFAGELVEVIALQVINQIQSSVQRGEITTWLTTSAQREYIDLNNTNEVEVISRRLAELMVYQVLPRLQPDIAAFLHRNAELAIEKTPIYQAMVRLPGMATLPRQLTQQLVGQVSQMLTQVSQGTYNALTLDDPALGQITDQLSRHFRNAFAEALQSQETLTELQSLITDLLEEVKVNYVNRLSEEDFDELLEEVEQLKQQQAS</sequence>
<accession>A0A0M2PXG0</accession>
<dbReference type="STRING" id="317619.GCA_000332315_00337"/>
<evidence type="ECO:0000313" key="1">
    <source>
        <dbReference type="EMBL" id="KKI99787.1"/>
    </source>
</evidence>
<dbReference type="EMBL" id="AJTX02000004">
    <property type="protein sequence ID" value="KKI99787.1"/>
    <property type="molecule type" value="Genomic_DNA"/>
</dbReference>